<dbReference type="InterPro" id="IPR036661">
    <property type="entry name" value="Luciferase-like_sf"/>
</dbReference>
<keyword evidence="1" id="KW-0560">Oxidoreductase</keyword>
<proteinExistence type="predicted"/>
<dbReference type="PANTHER" id="PTHR43244">
    <property type="match status" value="1"/>
</dbReference>
<dbReference type="GO" id="GO:0016705">
    <property type="term" value="F:oxidoreductase activity, acting on paired donors, with incorporation or reduction of molecular oxygen"/>
    <property type="evidence" value="ECO:0007669"/>
    <property type="project" value="InterPro"/>
</dbReference>
<organism evidence="3 4">
    <name type="scientific">Herbidospora galbida</name>
    <dbReference type="NCBI Taxonomy" id="2575442"/>
    <lineage>
        <taxon>Bacteria</taxon>
        <taxon>Bacillati</taxon>
        <taxon>Actinomycetota</taxon>
        <taxon>Actinomycetes</taxon>
        <taxon>Streptosporangiales</taxon>
        <taxon>Streptosporangiaceae</taxon>
        <taxon>Herbidospora</taxon>
    </lineage>
</organism>
<dbReference type="CDD" id="cd01097">
    <property type="entry name" value="Tetrahydromethanopterin_reductase"/>
    <property type="match status" value="1"/>
</dbReference>
<dbReference type="RefSeq" id="WP_137245235.1">
    <property type="nucleotide sequence ID" value="NZ_SZQA01000001.1"/>
</dbReference>
<name>A0A4U3MPD0_9ACTN</name>
<sequence>MTFSLRVNNDLDIPTLVDLARRAERHGFDQLWVSNDLFLRSAPVLLGVLAARTERIKLGVGIMNPYSMHVSEIAMMAATMREATGGRFLLGVAAGSAEFLGWAGIERPRPLSKTAEAVTVLRALLGAEEVGGELPAWFGPLSELRLPPGDPVPVYVGAMSPKMLQMAGRLADGVLPLLYPPEHFTTARAEVAKGAEEAGRSVEELDIPACFWVSTGDDDERARLAMAAKIAYYGPSFAPYLLSRAGLAVEDFAPITAVLERDGLDAAARLVDDRMLSLGITGGTADVVDRCRALRAAGATHLSFGPPLGPDLREAVEKLGSEVLPAIAL</sequence>
<dbReference type="InterPro" id="IPR011251">
    <property type="entry name" value="Luciferase-like_dom"/>
</dbReference>
<dbReference type="InterPro" id="IPR050564">
    <property type="entry name" value="F420-G6PD/mer"/>
</dbReference>
<dbReference type="AlphaFoldDB" id="A0A4U3MPD0"/>
<accession>A0A4U3MPD0</accession>
<gene>
    <name evidence="3" type="ORF">FDA94_01860</name>
</gene>
<comment type="caution">
    <text evidence="3">The sequence shown here is derived from an EMBL/GenBank/DDBJ whole genome shotgun (WGS) entry which is preliminary data.</text>
</comment>
<protein>
    <submittedName>
        <fullName evidence="3">LLM class flavin-dependent oxidoreductase</fullName>
    </submittedName>
</protein>
<dbReference type="Proteomes" id="UP000308705">
    <property type="component" value="Unassembled WGS sequence"/>
</dbReference>
<dbReference type="EMBL" id="SZQA01000001">
    <property type="protein sequence ID" value="TKK91548.1"/>
    <property type="molecule type" value="Genomic_DNA"/>
</dbReference>
<dbReference type="PANTHER" id="PTHR43244:SF1">
    <property type="entry name" value="5,10-METHYLENETETRAHYDROMETHANOPTERIN REDUCTASE"/>
    <property type="match status" value="1"/>
</dbReference>
<reference evidence="3 4" key="1">
    <citation type="submission" date="2019-04" db="EMBL/GenBank/DDBJ databases">
        <title>Herbidospora sp. NEAU-GS14.nov., a novel actinomycete isolated from soil.</title>
        <authorList>
            <person name="Han L."/>
        </authorList>
    </citation>
    <scope>NUCLEOTIDE SEQUENCE [LARGE SCALE GENOMIC DNA]</scope>
    <source>
        <strain evidence="3 4">NEAU-GS14</strain>
    </source>
</reference>
<evidence type="ECO:0000256" key="1">
    <source>
        <dbReference type="ARBA" id="ARBA00023002"/>
    </source>
</evidence>
<dbReference type="OrthoDB" id="7816697at2"/>
<feature type="domain" description="Luciferase-like" evidence="2">
    <location>
        <begin position="12"/>
        <end position="301"/>
    </location>
</feature>
<evidence type="ECO:0000313" key="3">
    <source>
        <dbReference type="EMBL" id="TKK91548.1"/>
    </source>
</evidence>
<dbReference type="SUPFAM" id="SSF51679">
    <property type="entry name" value="Bacterial luciferase-like"/>
    <property type="match status" value="1"/>
</dbReference>
<evidence type="ECO:0000313" key="4">
    <source>
        <dbReference type="Proteomes" id="UP000308705"/>
    </source>
</evidence>
<dbReference type="Pfam" id="PF00296">
    <property type="entry name" value="Bac_luciferase"/>
    <property type="match status" value="1"/>
</dbReference>
<dbReference type="Gene3D" id="3.20.20.30">
    <property type="entry name" value="Luciferase-like domain"/>
    <property type="match status" value="1"/>
</dbReference>
<evidence type="ECO:0000259" key="2">
    <source>
        <dbReference type="Pfam" id="PF00296"/>
    </source>
</evidence>
<keyword evidence="4" id="KW-1185">Reference proteome</keyword>